<evidence type="ECO:0000313" key="3">
    <source>
        <dbReference type="EMBL" id="UOQ44556.1"/>
    </source>
</evidence>
<sequence length="91" mass="10016">MKKRKTVKWFTGITAAVTAASFIGFVQNHNVVGQSTPESGFEQQKSQDSIPFGDGDDGDEFNNGDPNGMFEQEEDRGFQGMEPSDRRTGHS</sequence>
<evidence type="ECO:0000256" key="2">
    <source>
        <dbReference type="SAM" id="SignalP"/>
    </source>
</evidence>
<name>A0ABY4EJA3_9BACI</name>
<dbReference type="RefSeq" id="WP_244710614.1">
    <property type="nucleotide sequence ID" value="NZ_CP095073.1"/>
</dbReference>
<dbReference type="Proteomes" id="UP000831787">
    <property type="component" value="Chromosome"/>
</dbReference>
<dbReference type="EMBL" id="CP095073">
    <property type="protein sequence ID" value="UOQ44556.1"/>
    <property type="molecule type" value="Genomic_DNA"/>
</dbReference>
<evidence type="ECO:0000256" key="1">
    <source>
        <dbReference type="SAM" id="MobiDB-lite"/>
    </source>
</evidence>
<feature type="compositionally biased region" description="Polar residues" evidence="1">
    <location>
        <begin position="32"/>
        <end position="49"/>
    </location>
</feature>
<protein>
    <submittedName>
        <fullName evidence="3">Uncharacterized protein</fullName>
    </submittedName>
</protein>
<keyword evidence="4" id="KW-1185">Reference proteome</keyword>
<organism evidence="3 4">
    <name type="scientific">Halobacillus salinarum</name>
    <dbReference type="NCBI Taxonomy" id="2932257"/>
    <lineage>
        <taxon>Bacteria</taxon>
        <taxon>Bacillati</taxon>
        <taxon>Bacillota</taxon>
        <taxon>Bacilli</taxon>
        <taxon>Bacillales</taxon>
        <taxon>Bacillaceae</taxon>
        <taxon>Halobacillus</taxon>
    </lineage>
</organism>
<evidence type="ECO:0000313" key="4">
    <source>
        <dbReference type="Proteomes" id="UP000831787"/>
    </source>
</evidence>
<feature type="signal peptide" evidence="2">
    <location>
        <begin position="1"/>
        <end position="19"/>
    </location>
</feature>
<reference evidence="3 4" key="1">
    <citation type="submission" date="2022-04" db="EMBL/GenBank/DDBJ databases">
        <title>Halobacillus sp. isolated from saltern.</title>
        <authorList>
            <person name="Won M."/>
            <person name="Lee C.-M."/>
            <person name="Woen H.-Y."/>
            <person name="Kwon S.-W."/>
        </authorList>
    </citation>
    <scope>NUCLEOTIDE SEQUENCE [LARGE SCALE GENOMIC DNA]</scope>
    <source>
        <strain evidence="3 4">SSBR10-3</strain>
    </source>
</reference>
<feature type="region of interest" description="Disordered" evidence="1">
    <location>
        <begin position="32"/>
        <end position="91"/>
    </location>
</feature>
<proteinExistence type="predicted"/>
<keyword evidence="2" id="KW-0732">Signal</keyword>
<gene>
    <name evidence="3" type="ORF">MUN89_00740</name>
</gene>
<accession>A0ABY4EJA3</accession>
<feature type="chain" id="PRO_5045385727" evidence="2">
    <location>
        <begin position="20"/>
        <end position="91"/>
    </location>
</feature>